<dbReference type="InterPro" id="IPR036890">
    <property type="entry name" value="HATPase_C_sf"/>
</dbReference>
<evidence type="ECO:0000256" key="5">
    <source>
        <dbReference type="ARBA" id="ARBA00022777"/>
    </source>
</evidence>
<dbReference type="CDD" id="cd00075">
    <property type="entry name" value="HATPase"/>
    <property type="match status" value="1"/>
</dbReference>
<reference evidence="10 11" key="1">
    <citation type="journal article" date="2021" name="Int. J. Syst. Evol. Microbiol.">
        <title>Reticulibacter mediterranei gen. nov., sp. nov., within the new family Reticulibacteraceae fam. nov., and Ktedonospora formicarum gen. nov., sp. nov., Ktedonobacter robiniae sp. nov., Dictyobacter formicarum sp. nov. and Dictyobacter arantiisoli sp. nov., belonging to the class Ktedonobacteria.</title>
        <authorList>
            <person name="Yabe S."/>
            <person name="Zheng Y."/>
            <person name="Wang C.M."/>
            <person name="Sakai Y."/>
            <person name="Abe K."/>
            <person name="Yokota A."/>
            <person name="Donadio S."/>
            <person name="Cavaletti L."/>
            <person name="Monciardini P."/>
        </authorList>
    </citation>
    <scope>NUCLEOTIDE SEQUENCE [LARGE SCALE GENOMIC DNA]</scope>
    <source>
        <strain evidence="10 11">SOSP1-9</strain>
    </source>
</reference>
<dbReference type="InterPro" id="IPR013656">
    <property type="entry name" value="PAS_4"/>
</dbReference>
<dbReference type="InterPro" id="IPR001610">
    <property type="entry name" value="PAC"/>
</dbReference>
<dbReference type="EMBL" id="BNJJ01000018">
    <property type="protein sequence ID" value="GHO87588.1"/>
    <property type="molecule type" value="Genomic_DNA"/>
</dbReference>
<evidence type="ECO:0000256" key="6">
    <source>
        <dbReference type="ARBA" id="ARBA00023012"/>
    </source>
</evidence>
<dbReference type="CDD" id="cd00082">
    <property type="entry name" value="HisKA"/>
    <property type="match status" value="1"/>
</dbReference>
<keyword evidence="11" id="KW-1185">Reference proteome</keyword>
<dbReference type="InterPro" id="IPR000014">
    <property type="entry name" value="PAS"/>
</dbReference>
<dbReference type="PANTHER" id="PTHR43304:SF1">
    <property type="entry name" value="PAC DOMAIN-CONTAINING PROTEIN"/>
    <property type="match status" value="1"/>
</dbReference>
<gene>
    <name evidence="10" type="ORF">KSZ_55940</name>
</gene>
<feature type="domain" description="PAC" evidence="9">
    <location>
        <begin position="326"/>
        <end position="379"/>
    </location>
</feature>
<evidence type="ECO:0000256" key="3">
    <source>
        <dbReference type="ARBA" id="ARBA00022553"/>
    </source>
</evidence>
<evidence type="ECO:0000256" key="4">
    <source>
        <dbReference type="ARBA" id="ARBA00022679"/>
    </source>
</evidence>
<dbReference type="RefSeq" id="WP_201365140.1">
    <property type="nucleotide sequence ID" value="NZ_BNJJ01000018.1"/>
</dbReference>
<organism evidence="10 11">
    <name type="scientific">Dictyobacter formicarum</name>
    <dbReference type="NCBI Taxonomy" id="2778368"/>
    <lineage>
        <taxon>Bacteria</taxon>
        <taxon>Bacillati</taxon>
        <taxon>Chloroflexota</taxon>
        <taxon>Ktedonobacteria</taxon>
        <taxon>Ktedonobacterales</taxon>
        <taxon>Dictyobacteraceae</taxon>
        <taxon>Dictyobacter</taxon>
    </lineage>
</organism>
<dbReference type="Pfam" id="PF08447">
    <property type="entry name" value="PAS_3"/>
    <property type="match status" value="4"/>
</dbReference>
<dbReference type="Proteomes" id="UP000635565">
    <property type="component" value="Unassembled WGS sequence"/>
</dbReference>
<dbReference type="InterPro" id="IPR013767">
    <property type="entry name" value="PAS_fold"/>
</dbReference>
<dbReference type="InterPro" id="IPR035965">
    <property type="entry name" value="PAS-like_dom_sf"/>
</dbReference>
<dbReference type="InterPro" id="IPR003661">
    <property type="entry name" value="HisK_dim/P_dom"/>
</dbReference>
<feature type="domain" description="PAC" evidence="9">
    <location>
        <begin position="453"/>
        <end position="506"/>
    </location>
</feature>
<keyword evidence="5 10" id="KW-0418">Kinase</keyword>
<dbReference type="Pfam" id="PF00512">
    <property type="entry name" value="HisKA"/>
    <property type="match status" value="1"/>
</dbReference>
<dbReference type="SMART" id="SM00387">
    <property type="entry name" value="HATPase_c"/>
    <property type="match status" value="1"/>
</dbReference>
<dbReference type="PANTHER" id="PTHR43304">
    <property type="entry name" value="PHYTOCHROME-LIKE PROTEIN CPH1"/>
    <property type="match status" value="1"/>
</dbReference>
<feature type="domain" description="Histidine kinase" evidence="7">
    <location>
        <begin position="880"/>
        <end position="1096"/>
    </location>
</feature>
<dbReference type="Pfam" id="PF13426">
    <property type="entry name" value="PAS_9"/>
    <property type="match status" value="1"/>
</dbReference>
<accession>A0ABQ3VQC5</accession>
<comment type="caution">
    <text evidence="10">The sequence shown here is derived from an EMBL/GenBank/DDBJ whole genome shotgun (WGS) entry which is preliminary data.</text>
</comment>
<keyword evidence="4" id="KW-0808">Transferase</keyword>
<dbReference type="PRINTS" id="PR00344">
    <property type="entry name" value="BCTRLSENSOR"/>
</dbReference>
<dbReference type="SUPFAM" id="SSF55785">
    <property type="entry name" value="PYP-like sensor domain (PAS domain)"/>
    <property type="match status" value="7"/>
</dbReference>
<evidence type="ECO:0000259" key="8">
    <source>
        <dbReference type="PROSITE" id="PS50112"/>
    </source>
</evidence>
<dbReference type="PROSITE" id="PS50112">
    <property type="entry name" value="PAS"/>
    <property type="match status" value="6"/>
</dbReference>
<feature type="domain" description="PAS" evidence="8">
    <location>
        <begin position="754"/>
        <end position="824"/>
    </location>
</feature>
<feature type="domain" description="PAS" evidence="8">
    <location>
        <begin position="253"/>
        <end position="323"/>
    </location>
</feature>
<evidence type="ECO:0000313" key="11">
    <source>
        <dbReference type="Proteomes" id="UP000635565"/>
    </source>
</evidence>
<evidence type="ECO:0000313" key="10">
    <source>
        <dbReference type="EMBL" id="GHO87588.1"/>
    </source>
</evidence>
<dbReference type="PROSITE" id="PS50113">
    <property type="entry name" value="PAC"/>
    <property type="match status" value="5"/>
</dbReference>
<evidence type="ECO:0000259" key="7">
    <source>
        <dbReference type="PROSITE" id="PS50109"/>
    </source>
</evidence>
<dbReference type="SUPFAM" id="SSF47384">
    <property type="entry name" value="Homodimeric domain of signal transducing histidine kinase"/>
    <property type="match status" value="1"/>
</dbReference>
<dbReference type="SMART" id="SM00388">
    <property type="entry name" value="HisKA"/>
    <property type="match status" value="1"/>
</dbReference>
<dbReference type="NCBIfam" id="TIGR00229">
    <property type="entry name" value="sensory_box"/>
    <property type="match status" value="7"/>
</dbReference>
<dbReference type="Gene3D" id="3.30.450.20">
    <property type="entry name" value="PAS domain"/>
    <property type="match status" value="7"/>
</dbReference>
<dbReference type="InterPro" id="IPR003594">
    <property type="entry name" value="HATPase_dom"/>
</dbReference>
<comment type="catalytic activity">
    <reaction evidence="1">
        <text>ATP + protein L-histidine = ADP + protein N-phospho-L-histidine.</text>
        <dbReference type="EC" id="2.7.13.3"/>
    </reaction>
</comment>
<feature type="domain" description="PAC" evidence="9">
    <location>
        <begin position="207"/>
        <end position="259"/>
    </location>
</feature>
<dbReference type="SMART" id="SM00086">
    <property type="entry name" value="PAC"/>
    <property type="match status" value="6"/>
</dbReference>
<keyword evidence="3" id="KW-0597">Phosphoprotein</keyword>
<dbReference type="InterPro" id="IPR005467">
    <property type="entry name" value="His_kinase_dom"/>
</dbReference>
<dbReference type="Pfam" id="PF02518">
    <property type="entry name" value="HATPase_c"/>
    <property type="match status" value="1"/>
</dbReference>
<dbReference type="InterPro" id="IPR004358">
    <property type="entry name" value="Sig_transdc_His_kin-like_C"/>
</dbReference>
<dbReference type="EC" id="2.7.13.3" evidence="2"/>
<dbReference type="PROSITE" id="PS50109">
    <property type="entry name" value="HIS_KIN"/>
    <property type="match status" value="1"/>
</dbReference>
<feature type="domain" description="PAS" evidence="8">
    <location>
        <begin position="627"/>
        <end position="697"/>
    </location>
</feature>
<feature type="domain" description="PAS" evidence="8">
    <location>
        <begin position="380"/>
        <end position="450"/>
    </location>
</feature>
<dbReference type="Gene3D" id="3.30.565.10">
    <property type="entry name" value="Histidine kinase-like ATPase, C-terminal domain"/>
    <property type="match status" value="1"/>
</dbReference>
<dbReference type="InterPro" id="IPR013655">
    <property type="entry name" value="PAS_fold_3"/>
</dbReference>
<dbReference type="GO" id="GO:0016301">
    <property type="term" value="F:kinase activity"/>
    <property type="evidence" value="ECO:0007669"/>
    <property type="project" value="UniProtKB-KW"/>
</dbReference>
<proteinExistence type="predicted"/>
<dbReference type="CDD" id="cd00130">
    <property type="entry name" value="PAS"/>
    <property type="match status" value="7"/>
</dbReference>
<dbReference type="SMART" id="SM00091">
    <property type="entry name" value="PAS"/>
    <property type="match status" value="6"/>
</dbReference>
<protein>
    <recommendedName>
        <fullName evidence="2">histidine kinase</fullName>
        <ecNumber evidence="2">2.7.13.3</ecNumber>
    </recommendedName>
</protein>
<dbReference type="SUPFAM" id="SSF55874">
    <property type="entry name" value="ATPase domain of HSP90 chaperone/DNA topoisomerase II/histidine kinase"/>
    <property type="match status" value="1"/>
</dbReference>
<dbReference type="Pfam" id="PF08448">
    <property type="entry name" value="PAS_4"/>
    <property type="match status" value="1"/>
</dbReference>
<sequence>MSNTKQTRHVTPTSSDTLLSLLEALPGALFVVDDAATIVYANASAQAILGTTREDVVGKPLWRGASQLVSTALYQAVQQTRQTQAPTEVEYVSPVTGTWLHVQLAPTIGGLMVQVHQGRAAARREAPVPQGECLSIEDLDGLFSRIGVLTPEGIVLEINEIPLAQARVRREEVIGHPLAEARWWSCAPTSQAQLRAAITRASRGETVRFETVVHPREGMDLHLEATITPRRDVDHHVAYLVYVGTDITERKRAEAEIHALIDAIPQLVWTTQPDGSQDSCNQRWRDYTGLNTEEAQGEGWMQCLHPEDRPRVRSVWQRAVQTGGVYETELRLRQGTTGEYRWFLARAMPVRDERGQIIKWFGTNTDIEEQKRAEQRIKESEENWRVLAETVPQLVWMARPDGALEYWNQRWYAYSGSSPEQALGSGWSQFLHPDDYEHTLTIWHHALAVGEPYEIEYRLKEGQTGAYRWFLARGMPMRDAGGHIVKWFGTCTDIHDKKQVEDEIRVLVDAIPQFVWMLRPDGSCEYTNQRWCDYTNMTSEQAQGDGWLQAIHPDDQQRVLEVWQSAVQAGRPYEAELRLCNGTTGEYRWSLARGGPFKDAQGTILKWFGTNTDIDEQKQAEQRIKASEENWRVLAETVPQLVWTARPDGRLEYANQRACDYLGASPESILGDEWSQFLHPDDAQRTLTIWHHALAVGEPYEIENRLKEGQTGAYRWFLTRGVPVRDEAGQIVKWFGTSTDIDDQKRIEEALRQSQERVSALMNSPIIGINIEEGGQIVDANDTFLHMTGYTREDLYAGNINWVHMTPPEHLRLQQSRQEMADHQYIAPYEKEYVCKDGSRLPVIVGRIALPSNPSQGIAFVLDNSARKELDQRKDDFINMASHELRNPLTALKMQIQLARRRQQKQSHDEVVTALSTLEGPIKQLERLIGELLDVSKIQAGKLEYRQGQVDLNELLREITDTVQYSYPDHSIVVRAPVRACMIGDRDRLGQVFTNLISNAIKYSPQAETVEVEMDTTEDVVTVRVRDHGLGIPREQCEKIFERFYRVANPRQKGIAGLGMGLYIVARIVKHHKGTITVESEVGKGSTFTVTLPNMRCA</sequence>
<name>A0ABQ3VQC5_9CHLR</name>
<feature type="domain" description="PAS" evidence="8">
    <location>
        <begin position="14"/>
        <end position="59"/>
    </location>
</feature>
<feature type="domain" description="PAC" evidence="9">
    <location>
        <begin position="573"/>
        <end position="626"/>
    </location>
</feature>
<dbReference type="InterPro" id="IPR052162">
    <property type="entry name" value="Sensor_kinase/Photoreceptor"/>
</dbReference>
<evidence type="ECO:0000256" key="1">
    <source>
        <dbReference type="ARBA" id="ARBA00000085"/>
    </source>
</evidence>
<dbReference type="Gene3D" id="1.10.287.130">
    <property type="match status" value="1"/>
</dbReference>
<evidence type="ECO:0000256" key="2">
    <source>
        <dbReference type="ARBA" id="ARBA00012438"/>
    </source>
</evidence>
<evidence type="ECO:0000259" key="9">
    <source>
        <dbReference type="PROSITE" id="PS50113"/>
    </source>
</evidence>
<dbReference type="Pfam" id="PF00989">
    <property type="entry name" value="PAS"/>
    <property type="match status" value="1"/>
</dbReference>
<dbReference type="InterPro" id="IPR000700">
    <property type="entry name" value="PAS-assoc_C"/>
</dbReference>
<keyword evidence="6" id="KW-0902">Two-component regulatory system</keyword>
<dbReference type="InterPro" id="IPR036097">
    <property type="entry name" value="HisK_dim/P_sf"/>
</dbReference>
<feature type="domain" description="PAC" evidence="9">
    <location>
        <begin position="700"/>
        <end position="753"/>
    </location>
</feature>
<feature type="domain" description="PAS" evidence="8">
    <location>
        <begin position="500"/>
        <end position="570"/>
    </location>
</feature>